<dbReference type="AlphaFoldDB" id="A0A6M4PD83"/>
<gene>
    <name evidence="1" type="ORF">HKX69_00980</name>
</gene>
<name>A0A6M4PD83_9ACTN</name>
<dbReference type="RefSeq" id="WP_171150181.1">
    <property type="nucleotide sequence ID" value="NZ_CP053189.1"/>
</dbReference>
<proteinExistence type="predicted"/>
<dbReference type="Proteomes" id="UP000502641">
    <property type="component" value="Chromosome"/>
</dbReference>
<dbReference type="EMBL" id="CP053189">
    <property type="protein sequence ID" value="QJS08284.1"/>
    <property type="molecule type" value="Genomic_DNA"/>
</dbReference>
<dbReference type="KEGG" id="sarg:HKX69_00980"/>
<reference evidence="1 2" key="1">
    <citation type="submission" date="2020-05" db="EMBL/GenBank/DDBJ databases">
        <authorList>
            <person name="Li K."/>
        </authorList>
    </citation>
    <scope>NUCLEOTIDE SEQUENCE [LARGE SCALE GENOMIC DNA]</scope>
    <source>
        <strain evidence="2">jing01</strain>
    </source>
</reference>
<evidence type="ECO:0000313" key="1">
    <source>
        <dbReference type="EMBL" id="QJS08284.1"/>
    </source>
</evidence>
<keyword evidence="2" id="KW-1185">Reference proteome</keyword>
<sequence length="58" mass="6105">MAQKRLLPGSAGQGRPFRVVGAGCHPRHVHQPEPALRAEPVDLVAVQGEDLLLAGFPG</sequence>
<protein>
    <submittedName>
        <fullName evidence="1">Uncharacterized protein</fullName>
    </submittedName>
</protein>
<organism evidence="1 2">
    <name type="scientific">Streptomyces argyrophylli</name>
    <dbReference type="NCBI Taxonomy" id="2726118"/>
    <lineage>
        <taxon>Bacteria</taxon>
        <taxon>Bacillati</taxon>
        <taxon>Actinomycetota</taxon>
        <taxon>Actinomycetes</taxon>
        <taxon>Kitasatosporales</taxon>
        <taxon>Streptomycetaceae</taxon>
        <taxon>Streptomyces</taxon>
    </lineage>
</organism>
<accession>A0A6M4PD83</accession>
<evidence type="ECO:0000313" key="2">
    <source>
        <dbReference type="Proteomes" id="UP000502641"/>
    </source>
</evidence>